<reference evidence="1" key="1">
    <citation type="journal article" date="2014" name="Int. J. Syst. Evol. Microbiol.">
        <title>Complete genome sequence of Corynebacterium casei LMG S-19264T (=DSM 44701T), isolated from a smear-ripened cheese.</title>
        <authorList>
            <consortium name="US DOE Joint Genome Institute (JGI-PGF)"/>
            <person name="Walter F."/>
            <person name="Albersmeier A."/>
            <person name="Kalinowski J."/>
            <person name="Ruckert C."/>
        </authorList>
    </citation>
    <scope>NUCLEOTIDE SEQUENCE</scope>
    <source>
        <strain evidence="1">JCM 5016</strain>
    </source>
</reference>
<dbReference type="AlphaFoldDB" id="A0A918VQT1"/>
<dbReference type="Pfam" id="PF19695">
    <property type="entry name" value="DUF6195"/>
    <property type="match status" value="1"/>
</dbReference>
<keyword evidence="2" id="KW-1185">Reference proteome</keyword>
<name>A0A918VQT1_9ACTN</name>
<sequence>MPHPITRAAAERLTAAEQKHAQARQAAFRAWGPKSVAAASEHAHRILGDEAADLEWKPLGVLRSDEHLQAVASLGTVVGQHLELYYSGEGNRERIVLRTSCETCGNQQAHEVTSLEHLGRLLSRMPVWQHITAGSGGAR</sequence>
<proteinExistence type="predicted"/>
<dbReference type="InterPro" id="IPR045675">
    <property type="entry name" value="DUF6195"/>
</dbReference>
<organism evidence="1 2">
    <name type="scientific">Streptomyces echinoruber</name>
    <dbReference type="NCBI Taxonomy" id="68898"/>
    <lineage>
        <taxon>Bacteria</taxon>
        <taxon>Bacillati</taxon>
        <taxon>Actinomycetota</taxon>
        <taxon>Actinomycetes</taxon>
        <taxon>Kitasatosporales</taxon>
        <taxon>Streptomycetaceae</taxon>
        <taxon>Streptomyces</taxon>
    </lineage>
</organism>
<accession>A0A918VQT1</accession>
<reference evidence="1" key="2">
    <citation type="submission" date="2020-09" db="EMBL/GenBank/DDBJ databases">
        <authorList>
            <person name="Sun Q."/>
            <person name="Ohkuma M."/>
        </authorList>
    </citation>
    <scope>NUCLEOTIDE SEQUENCE</scope>
    <source>
        <strain evidence="1">JCM 5016</strain>
    </source>
</reference>
<dbReference type="EMBL" id="BMWH01000047">
    <property type="protein sequence ID" value="GHA17274.1"/>
    <property type="molecule type" value="Genomic_DNA"/>
</dbReference>
<gene>
    <name evidence="1" type="ORF">GCM10010389_64470</name>
</gene>
<evidence type="ECO:0000313" key="1">
    <source>
        <dbReference type="EMBL" id="GHA17274.1"/>
    </source>
</evidence>
<protein>
    <submittedName>
        <fullName evidence="1">Uncharacterized protein</fullName>
    </submittedName>
</protein>
<dbReference type="RefSeq" id="WP_190061060.1">
    <property type="nucleotide sequence ID" value="NZ_BMWH01000047.1"/>
</dbReference>
<comment type="caution">
    <text evidence="1">The sequence shown here is derived from an EMBL/GenBank/DDBJ whole genome shotgun (WGS) entry which is preliminary data.</text>
</comment>
<evidence type="ECO:0000313" key="2">
    <source>
        <dbReference type="Proteomes" id="UP000623010"/>
    </source>
</evidence>
<dbReference type="Proteomes" id="UP000623010">
    <property type="component" value="Unassembled WGS sequence"/>
</dbReference>